<dbReference type="Gene3D" id="2.30.29.30">
    <property type="entry name" value="Pleckstrin-homology domain (PH domain)/Phosphotyrosine-binding domain (PTB)"/>
    <property type="match status" value="2"/>
</dbReference>
<dbReference type="Pfam" id="PF02174">
    <property type="entry name" value="IRS"/>
    <property type="match status" value="1"/>
</dbReference>
<evidence type="ECO:0000259" key="5">
    <source>
        <dbReference type="PROSITE" id="PS51064"/>
    </source>
</evidence>
<comment type="similarity">
    <text evidence="1">Belongs to the DOK family. Type A subfamily.</text>
</comment>
<dbReference type="InterPro" id="IPR002404">
    <property type="entry name" value="IRS_PTB"/>
</dbReference>
<reference evidence="6" key="1">
    <citation type="submission" date="2020-06" db="EMBL/GenBank/DDBJ databases">
        <authorList>
            <consortium name="Wellcome Sanger Institute Data Sharing"/>
        </authorList>
    </citation>
    <scope>NUCLEOTIDE SEQUENCE [LARGE SCALE GENOMIC DNA]</scope>
</reference>
<evidence type="ECO:0000256" key="2">
    <source>
        <dbReference type="ARBA" id="ARBA00022553"/>
    </source>
</evidence>
<dbReference type="GO" id="GO:0043410">
    <property type="term" value="P:positive regulation of MAPK cascade"/>
    <property type="evidence" value="ECO:0007669"/>
    <property type="project" value="TreeGrafter"/>
</dbReference>
<feature type="domain" description="PH" evidence="4">
    <location>
        <begin position="4"/>
        <end position="114"/>
    </location>
</feature>
<dbReference type="GO" id="GO:0007169">
    <property type="term" value="P:cell surface receptor protein tyrosine kinase signaling pathway"/>
    <property type="evidence" value="ECO:0007669"/>
    <property type="project" value="TreeGrafter"/>
</dbReference>
<dbReference type="CDD" id="cd01203">
    <property type="entry name" value="PTB_DOK1_DOK2_DOK3"/>
    <property type="match status" value="1"/>
</dbReference>
<dbReference type="InterPro" id="IPR011993">
    <property type="entry name" value="PH-like_dom_sf"/>
</dbReference>
<feature type="domain" description="IRS-type PTB" evidence="5">
    <location>
        <begin position="141"/>
        <end position="244"/>
    </location>
</feature>
<dbReference type="InterPro" id="IPR050996">
    <property type="entry name" value="Docking_Protein_DOK"/>
</dbReference>
<dbReference type="SMART" id="SM00310">
    <property type="entry name" value="PTBI"/>
    <property type="match status" value="1"/>
</dbReference>
<dbReference type="Ensembl" id="ENSGWIT00000009332.1">
    <property type="protein sequence ID" value="ENSGWIP00000008359.1"/>
    <property type="gene ID" value="ENSGWIG00000004942.1"/>
</dbReference>
<evidence type="ECO:0000313" key="6">
    <source>
        <dbReference type="Ensembl" id="ENSGWIP00000008359.1"/>
    </source>
</evidence>
<dbReference type="SMART" id="SM01244">
    <property type="entry name" value="IRS"/>
    <property type="match status" value="1"/>
</dbReference>
<reference evidence="6" key="2">
    <citation type="submission" date="2025-08" db="UniProtKB">
        <authorList>
            <consortium name="Ensembl"/>
        </authorList>
    </citation>
    <scope>IDENTIFICATION</scope>
</reference>
<keyword evidence="7" id="KW-1185">Reference proteome</keyword>
<sequence length="491" mass="55845">MDEDISKQGALFLQQGRFGKKWKRVWVVLYRDSSSSVSRLEFFECKDDRMPRKLQEHKKVVRLSDCIRVSEVELDGCPRNTFPFLLETTDKIFVFATDRQQLEDWTQRLCEIAFPRGSVQRGRREEEEGMEDNTLYGGRDTVCDFKVCVRRTEASDRCRLRGDIVLRAGPHALLLLDRTGDVQFSWPYRYLRRFGRDKTSFSFEAGRRCDSGEGSFEFDTRQGNLLFQAIEGAINLQRTCNHHLDPPHSTGLPPPPPPPNTALQRATPYSTLTPPSAQACLECPVERVLTAVKSLTLEDDGGFPFSRKNTVKINTDSEAGSAPEVQPYSQISVGAPPAPPTIKDPDYSLPFDSLSSSLNHRLGADPLYDSIDEMKIRNVFPVETYYTGDHIYDEPEGCATTRRPTLTASLYDDPEEVRGDAWRVMGSTIDPKGHEYPYDPRIDDYAVPKRPRKAALSTQNTNEEEEGEKLEVELKEELQDSPYKNIKIRLT</sequence>
<reference evidence="6" key="3">
    <citation type="submission" date="2025-09" db="UniProtKB">
        <authorList>
            <consortium name="Ensembl"/>
        </authorList>
    </citation>
    <scope>IDENTIFICATION</scope>
</reference>
<dbReference type="SMART" id="SM00233">
    <property type="entry name" value="PH"/>
    <property type="match status" value="1"/>
</dbReference>
<dbReference type="PANTHER" id="PTHR21258">
    <property type="entry name" value="DOCKING PROTEIN RELATED"/>
    <property type="match status" value="1"/>
</dbReference>
<evidence type="ECO:0000313" key="7">
    <source>
        <dbReference type="Proteomes" id="UP000694680"/>
    </source>
</evidence>
<dbReference type="SUPFAM" id="SSF50729">
    <property type="entry name" value="PH domain-like"/>
    <property type="match status" value="2"/>
</dbReference>
<protein>
    <submittedName>
        <fullName evidence="6">Docking protein 2-like</fullName>
    </submittedName>
</protein>
<feature type="region of interest" description="Disordered" evidence="3">
    <location>
        <begin position="240"/>
        <end position="269"/>
    </location>
</feature>
<dbReference type="PANTHER" id="PTHR21258:SF14">
    <property type="entry name" value="DOCKING PROTEIN 2"/>
    <property type="match status" value="1"/>
</dbReference>
<feature type="region of interest" description="Disordered" evidence="3">
    <location>
        <begin position="445"/>
        <end position="476"/>
    </location>
</feature>
<dbReference type="Proteomes" id="UP000694680">
    <property type="component" value="Chromosome 9"/>
</dbReference>
<dbReference type="InterPro" id="IPR001849">
    <property type="entry name" value="PH_domain"/>
</dbReference>
<dbReference type="GO" id="GO:0005737">
    <property type="term" value="C:cytoplasm"/>
    <property type="evidence" value="ECO:0007669"/>
    <property type="project" value="TreeGrafter"/>
</dbReference>
<gene>
    <name evidence="6" type="primary">dok2</name>
</gene>
<dbReference type="PROSITE" id="PS51064">
    <property type="entry name" value="IRS_PTB"/>
    <property type="match status" value="1"/>
</dbReference>
<evidence type="ECO:0000256" key="1">
    <source>
        <dbReference type="ARBA" id="ARBA00010955"/>
    </source>
</evidence>
<accession>A0A8C5G215</accession>
<dbReference type="Pfam" id="PF00169">
    <property type="entry name" value="PH"/>
    <property type="match status" value="1"/>
</dbReference>
<keyword evidence="2" id="KW-0597">Phosphoprotein</keyword>
<dbReference type="AlphaFoldDB" id="A0A8C5G215"/>
<evidence type="ECO:0000259" key="4">
    <source>
        <dbReference type="PROSITE" id="PS50003"/>
    </source>
</evidence>
<name>A0A8C5G215_GOUWI</name>
<organism evidence="6 7">
    <name type="scientific">Gouania willdenowi</name>
    <name type="common">Blunt-snouted clingfish</name>
    <name type="synonym">Lepadogaster willdenowi</name>
    <dbReference type="NCBI Taxonomy" id="441366"/>
    <lineage>
        <taxon>Eukaryota</taxon>
        <taxon>Metazoa</taxon>
        <taxon>Chordata</taxon>
        <taxon>Craniata</taxon>
        <taxon>Vertebrata</taxon>
        <taxon>Euteleostomi</taxon>
        <taxon>Actinopterygii</taxon>
        <taxon>Neopterygii</taxon>
        <taxon>Teleostei</taxon>
        <taxon>Neoteleostei</taxon>
        <taxon>Acanthomorphata</taxon>
        <taxon>Ovalentaria</taxon>
        <taxon>Blenniimorphae</taxon>
        <taxon>Blenniiformes</taxon>
        <taxon>Gobiesocoidei</taxon>
        <taxon>Gobiesocidae</taxon>
        <taxon>Gobiesocinae</taxon>
        <taxon>Gouania</taxon>
    </lineage>
</organism>
<dbReference type="GO" id="GO:0007265">
    <property type="term" value="P:Ras protein signal transduction"/>
    <property type="evidence" value="ECO:0007669"/>
    <property type="project" value="TreeGrafter"/>
</dbReference>
<proteinExistence type="inferred from homology"/>
<evidence type="ECO:0000256" key="3">
    <source>
        <dbReference type="SAM" id="MobiDB-lite"/>
    </source>
</evidence>
<dbReference type="PROSITE" id="PS50003">
    <property type="entry name" value="PH_DOMAIN"/>
    <property type="match status" value="1"/>
</dbReference>
<dbReference type="InterPro" id="IPR037751">
    <property type="entry name" value="Dok1/2/3_PTB"/>
</dbReference>